<feature type="compositionally biased region" description="Low complexity" evidence="1">
    <location>
        <begin position="1"/>
        <end position="11"/>
    </location>
</feature>
<evidence type="ECO:0000256" key="1">
    <source>
        <dbReference type="SAM" id="MobiDB-lite"/>
    </source>
</evidence>
<dbReference type="Proteomes" id="UP000601435">
    <property type="component" value="Unassembled WGS sequence"/>
</dbReference>
<dbReference type="OrthoDB" id="10279798at2759"/>
<protein>
    <submittedName>
        <fullName evidence="2">Uncharacterized protein</fullName>
    </submittedName>
</protein>
<gene>
    <name evidence="2" type="ORF">SNEC2469_LOCUS21465</name>
</gene>
<reference evidence="2" key="1">
    <citation type="submission" date="2021-02" db="EMBL/GenBank/DDBJ databases">
        <authorList>
            <person name="Dougan E. K."/>
            <person name="Rhodes N."/>
            <person name="Thang M."/>
            <person name="Chan C."/>
        </authorList>
    </citation>
    <scope>NUCLEOTIDE SEQUENCE</scope>
</reference>
<feature type="non-terminal residue" evidence="2">
    <location>
        <position position="1"/>
    </location>
</feature>
<comment type="caution">
    <text evidence="2">The sequence shown here is derived from an EMBL/GenBank/DDBJ whole genome shotgun (WGS) entry which is preliminary data.</text>
</comment>
<evidence type="ECO:0000313" key="2">
    <source>
        <dbReference type="EMBL" id="CAE7742016.1"/>
    </source>
</evidence>
<keyword evidence="3" id="KW-1185">Reference proteome</keyword>
<feature type="region of interest" description="Disordered" evidence="1">
    <location>
        <begin position="208"/>
        <end position="230"/>
    </location>
</feature>
<evidence type="ECO:0000313" key="3">
    <source>
        <dbReference type="Proteomes" id="UP000601435"/>
    </source>
</evidence>
<feature type="compositionally biased region" description="Basic and acidic residues" evidence="1">
    <location>
        <begin position="208"/>
        <end position="217"/>
    </location>
</feature>
<proteinExistence type="predicted"/>
<sequence>QRGDASGSDDGSQGGQGVSDRGGSDSRSGTGETTHFEWRGHHGGCRLAGAERRGSSSGPIVNEILGGTRIPGVTMDGRLAMAWQRVQRGSTELRDVGDERGELLRQLPSRSGSACPRVREQGRKDSWAEAEDLNRKGEHQVQPQAEQRRCVEVTAEIEALELKLAILEDKVKCCGWARDDDMICEGDFIRGHHNQAVVYVNQHYGHNDHSSEARTDAGIKSYRSGQGSFN</sequence>
<name>A0A812XL52_9DINO</name>
<organism evidence="2 3">
    <name type="scientific">Symbiodinium necroappetens</name>
    <dbReference type="NCBI Taxonomy" id="1628268"/>
    <lineage>
        <taxon>Eukaryota</taxon>
        <taxon>Sar</taxon>
        <taxon>Alveolata</taxon>
        <taxon>Dinophyceae</taxon>
        <taxon>Suessiales</taxon>
        <taxon>Symbiodiniaceae</taxon>
        <taxon>Symbiodinium</taxon>
    </lineage>
</organism>
<feature type="region of interest" description="Disordered" evidence="1">
    <location>
        <begin position="1"/>
        <end position="68"/>
    </location>
</feature>
<dbReference type="AlphaFoldDB" id="A0A812XL52"/>
<dbReference type="EMBL" id="CAJNJA010037953">
    <property type="protein sequence ID" value="CAE7742016.1"/>
    <property type="molecule type" value="Genomic_DNA"/>
</dbReference>
<accession>A0A812XL52</accession>
<feature type="compositionally biased region" description="Low complexity" evidence="1">
    <location>
        <begin position="18"/>
        <end position="29"/>
    </location>
</feature>